<evidence type="ECO:0000256" key="12">
    <source>
        <dbReference type="PROSITE-ProRule" id="PRU00221"/>
    </source>
</evidence>
<evidence type="ECO:0000256" key="4">
    <source>
        <dbReference type="ARBA" id="ARBA00022574"/>
    </source>
</evidence>
<dbReference type="SUPFAM" id="SSF50978">
    <property type="entry name" value="WD40 repeat-like"/>
    <property type="match status" value="1"/>
</dbReference>
<organism evidence="17 18">
    <name type="scientific">Coregonus suidteri</name>
    <dbReference type="NCBI Taxonomy" id="861788"/>
    <lineage>
        <taxon>Eukaryota</taxon>
        <taxon>Metazoa</taxon>
        <taxon>Chordata</taxon>
        <taxon>Craniata</taxon>
        <taxon>Vertebrata</taxon>
        <taxon>Euteleostomi</taxon>
        <taxon>Actinopterygii</taxon>
        <taxon>Neopterygii</taxon>
        <taxon>Teleostei</taxon>
        <taxon>Protacanthopterygii</taxon>
        <taxon>Salmoniformes</taxon>
        <taxon>Salmonidae</taxon>
        <taxon>Coregoninae</taxon>
        <taxon>Coregonus</taxon>
    </lineage>
</organism>
<keyword evidence="7 13" id="KW-0010">Activator</keyword>
<keyword evidence="6 13" id="KW-0805">Transcription regulation</keyword>
<evidence type="ECO:0000256" key="6">
    <source>
        <dbReference type="ARBA" id="ARBA00023015"/>
    </source>
</evidence>
<dbReference type="PROSITE" id="PS50082">
    <property type="entry name" value="WD_REPEATS_2"/>
    <property type="match status" value="1"/>
</dbReference>
<dbReference type="PROSITE" id="PS50294">
    <property type="entry name" value="WD_REPEATS_REGION"/>
    <property type="match status" value="1"/>
</dbReference>
<comment type="function">
    <text evidence="10 13">Component of the Mediator complex, a coactivator involved in the regulated transcription of nearly all RNA polymerase II-dependent genes. Mediator functions as a bridge to convey information from gene-specific regulatory proteins to the basal RNA polymerase II transcription machinery. Mediator is recruited to promoters by direct interactions with regulatory proteins and serves as a scaffold for the assembly of a functional preinitiation complex with RNA polymerase II and the general transcription factors.</text>
</comment>
<keyword evidence="9 13" id="KW-0539">Nucleus</keyword>
<evidence type="ECO:0000313" key="18">
    <source>
        <dbReference type="Proteomes" id="UP001356427"/>
    </source>
</evidence>
<name>A0AAN8M8T0_9TELE</name>
<dbReference type="GO" id="GO:0006366">
    <property type="term" value="P:transcription by RNA polymerase II"/>
    <property type="evidence" value="ECO:0007669"/>
    <property type="project" value="UniProtKB-ARBA"/>
</dbReference>
<dbReference type="InterPro" id="IPR048616">
    <property type="entry name" value="MED16_bridge"/>
</dbReference>
<evidence type="ECO:0000256" key="7">
    <source>
        <dbReference type="ARBA" id="ARBA00023159"/>
    </source>
</evidence>
<sequence length="895" mass="99133">MMEVAYVCEWEKRPKSNHCPSIPLVCAWSCRNLVAFTTDLKNEEDEKEVSHMVHIIDTEHPWDVYSINSGHAEFISCLEWDQSGSRLLSADGDGQIKCWAMADHLVNSWESSLGSAVDGDPIVALSWLHNGVKLALHVEMLSLCRLRGRVALDIVIGGGNIVVAATDGSSSSPVQFYKVCVSVVNENVASTRKGLKLLRYANTVRRDKYPAVTHLKFLKGTASGSTKTGWRIFHESSSRNIALQLLGGKPMEGWMAVTVSGLVTVSLLKPNGQLLTASESLCRLRGRVALADIAFTGGGNIVKCRIDTELLPSLFMRCTTDPVRRDKYPAVTHLKFLTRENSEQVLLCASSQTGSIVECWSLRKEGLPVNNKGPARLISMGEKQPMILKWRILSATNDLDRVSAVALPKLPISISNPDLKVASDTKFCPGLGLALAFHDGSIQILHRLSLHTMGMFYGSSSGSSQRPGDEPAIKRQRAGGPTVHFKALQFSWTSLALAGVDNHGKLHMIRVSPSMGQMLDMNTLLRHLLFLLEYCMVTGYDWWDVLLHVQPGMVHNLVEKLHEEYMRQNQALQQVLSTRIVAVKASLCKLSAATAARACDFHAKLLLIAISATLKSLLRPHVLNTPDKSPGDRLAEICAKNTDTDIDKVMINLKTEEFVLDGPPLQSLQQLIQWVGDFVLYLMANLPNQGSIVRPGFGFLRDGSSLGMLREMMVMIRIWGLLKPGCLPIYTATSDNQDSMSLLFRLLTKLWLCSRDEGHPQEPDEPLIDECCLLPSQLLVPSMDWLPVNDGIICKLQGKHPLRLQFGKPYSLPGLNSTAQVEIFSRSPGAQRMDNLRCLHMGVCPTEESKACTRCGCVTMLRSPNKTNAMKQWEQRWIKNCLCGGLWRRIPSTLS</sequence>
<evidence type="ECO:0000256" key="3">
    <source>
        <dbReference type="ARBA" id="ARBA00019614"/>
    </source>
</evidence>
<feature type="repeat" description="WD" evidence="12">
    <location>
        <begin position="68"/>
        <end position="99"/>
    </location>
</feature>
<keyword evidence="5" id="KW-0677">Repeat</keyword>
<keyword evidence="18" id="KW-1185">Reference proteome</keyword>
<comment type="caution">
    <text evidence="17">The sequence shown here is derived from an EMBL/GenBank/DDBJ whole genome shotgun (WGS) entry which is preliminary data.</text>
</comment>
<proteinExistence type="inferred from homology"/>
<dbReference type="SUPFAM" id="SSF50952">
    <property type="entry name" value="Soluble quinoprotein glucose dehydrogenase"/>
    <property type="match status" value="1"/>
</dbReference>
<dbReference type="InterPro" id="IPR015943">
    <property type="entry name" value="WD40/YVTN_repeat-like_dom_sf"/>
</dbReference>
<evidence type="ECO:0000256" key="5">
    <source>
        <dbReference type="ARBA" id="ARBA00022737"/>
    </source>
</evidence>
<dbReference type="InterPro" id="IPR048339">
    <property type="entry name" value="Mediator_Med16_C"/>
</dbReference>
<keyword evidence="4 12" id="KW-0853">WD repeat</keyword>
<dbReference type="GO" id="GO:0045893">
    <property type="term" value="P:positive regulation of DNA-templated transcription"/>
    <property type="evidence" value="ECO:0007669"/>
    <property type="project" value="TreeGrafter"/>
</dbReference>
<keyword evidence="8 13" id="KW-0804">Transcription</keyword>
<dbReference type="PANTHER" id="PTHR13224:SF6">
    <property type="entry name" value="MEDIATOR OF RNA POLYMERASE II TRANSCRIPTION SUBUNIT 16"/>
    <property type="match status" value="1"/>
</dbReference>
<evidence type="ECO:0000256" key="8">
    <source>
        <dbReference type="ARBA" id="ARBA00023163"/>
    </source>
</evidence>
<dbReference type="Pfam" id="PF20719">
    <property type="entry name" value="Med16_C"/>
    <property type="match status" value="1"/>
</dbReference>
<feature type="domain" description="Mediator complex subunit Med16 N-terminal" evidence="14">
    <location>
        <begin position="303"/>
        <end position="453"/>
    </location>
</feature>
<protein>
    <recommendedName>
        <fullName evidence="3 13">Mediator of RNA polymerase II transcription subunit 16</fullName>
    </recommendedName>
    <alternativeName>
        <fullName evidence="11 13">Mediator complex subunit 16</fullName>
    </alternativeName>
</protein>
<dbReference type="AlphaFoldDB" id="A0AAN8M8T0"/>
<evidence type="ECO:0000256" key="2">
    <source>
        <dbReference type="ARBA" id="ARBA00006543"/>
    </source>
</evidence>
<evidence type="ECO:0000256" key="9">
    <source>
        <dbReference type="ARBA" id="ARBA00023242"/>
    </source>
</evidence>
<dbReference type="GO" id="GO:0016592">
    <property type="term" value="C:mediator complex"/>
    <property type="evidence" value="ECO:0007669"/>
    <property type="project" value="InterPro"/>
</dbReference>
<dbReference type="Pfam" id="PF11635">
    <property type="entry name" value="Med16_N"/>
    <property type="match status" value="1"/>
</dbReference>
<dbReference type="Proteomes" id="UP001356427">
    <property type="component" value="Unassembled WGS sequence"/>
</dbReference>
<dbReference type="PANTHER" id="PTHR13224">
    <property type="entry name" value="THYROID HORMONE RECEPTOR-ASSOCIATED PROTEIN-RELATED"/>
    <property type="match status" value="1"/>
</dbReference>
<evidence type="ECO:0000256" key="13">
    <source>
        <dbReference type="RuleBase" id="RU364149"/>
    </source>
</evidence>
<accession>A0AAN8M8T0</accession>
<evidence type="ECO:0000259" key="16">
    <source>
        <dbReference type="Pfam" id="PF20719"/>
    </source>
</evidence>
<evidence type="ECO:0000313" key="17">
    <source>
        <dbReference type="EMBL" id="KAK6314371.1"/>
    </source>
</evidence>
<dbReference type="InterPro" id="IPR036322">
    <property type="entry name" value="WD40_repeat_dom_sf"/>
</dbReference>
<dbReference type="InterPro" id="IPR001680">
    <property type="entry name" value="WD40_rpt"/>
</dbReference>
<dbReference type="InterPro" id="IPR011041">
    <property type="entry name" value="Quinoprot_gluc/sorb_DH_b-prop"/>
</dbReference>
<evidence type="ECO:0000256" key="11">
    <source>
        <dbReference type="ARBA" id="ARBA00032015"/>
    </source>
</evidence>
<dbReference type="Gene3D" id="2.130.10.10">
    <property type="entry name" value="YVTN repeat-like/Quinoprotein amine dehydrogenase"/>
    <property type="match status" value="1"/>
</dbReference>
<dbReference type="InterPro" id="IPR048338">
    <property type="entry name" value="Mediator_Med16"/>
</dbReference>
<dbReference type="InterPro" id="IPR021665">
    <property type="entry name" value="Mediator_Med16_N"/>
</dbReference>
<dbReference type="EMBL" id="JAGTTL010000013">
    <property type="protein sequence ID" value="KAK6314371.1"/>
    <property type="molecule type" value="Genomic_DNA"/>
</dbReference>
<evidence type="ECO:0000259" key="15">
    <source>
        <dbReference type="Pfam" id="PF20718"/>
    </source>
</evidence>
<comment type="subcellular location">
    <subcellularLocation>
        <location evidence="1 13">Nucleus</location>
    </subcellularLocation>
</comment>
<reference evidence="17 18" key="1">
    <citation type="submission" date="2021-04" db="EMBL/GenBank/DDBJ databases">
        <authorList>
            <person name="De Guttry C."/>
            <person name="Zahm M."/>
            <person name="Klopp C."/>
            <person name="Cabau C."/>
            <person name="Louis A."/>
            <person name="Berthelot C."/>
            <person name="Parey E."/>
            <person name="Roest Crollius H."/>
            <person name="Montfort J."/>
            <person name="Robinson-Rechavi M."/>
            <person name="Bucao C."/>
            <person name="Bouchez O."/>
            <person name="Gislard M."/>
            <person name="Lluch J."/>
            <person name="Milhes M."/>
            <person name="Lampietro C."/>
            <person name="Lopez Roques C."/>
            <person name="Donnadieu C."/>
            <person name="Braasch I."/>
            <person name="Desvignes T."/>
            <person name="Postlethwait J."/>
            <person name="Bobe J."/>
            <person name="Wedekind C."/>
            <person name="Guiguen Y."/>
        </authorList>
    </citation>
    <scope>NUCLEOTIDE SEQUENCE [LARGE SCALE GENOMIC DNA]</scope>
    <source>
        <strain evidence="17">Cs_M1</strain>
        <tissue evidence="17">Blood</tissue>
    </source>
</reference>
<feature type="domain" description="Mediator of RNA polymerase II transcription subunit 16 central helical bridge" evidence="15">
    <location>
        <begin position="531"/>
        <end position="719"/>
    </location>
</feature>
<feature type="domain" description="Mediator complex subunit 16 C-terminal" evidence="16">
    <location>
        <begin position="818"/>
        <end position="888"/>
    </location>
</feature>
<dbReference type="Pfam" id="PF20718">
    <property type="entry name" value="Med16_bridge"/>
    <property type="match status" value="1"/>
</dbReference>
<evidence type="ECO:0000256" key="10">
    <source>
        <dbReference type="ARBA" id="ARBA00025687"/>
    </source>
</evidence>
<evidence type="ECO:0000259" key="14">
    <source>
        <dbReference type="Pfam" id="PF11635"/>
    </source>
</evidence>
<evidence type="ECO:0000256" key="1">
    <source>
        <dbReference type="ARBA" id="ARBA00004123"/>
    </source>
</evidence>
<comment type="similarity">
    <text evidence="2 13">Belongs to the Mediator complex subunit 16 family.</text>
</comment>
<dbReference type="SMART" id="SM00320">
    <property type="entry name" value="WD40"/>
    <property type="match status" value="1"/>
</dbReference>
<comment type="subunit">
    <text evidence="13">Component of the Mediator complex.</text>
</comment>
<dbReference type="FunFam" id="2.130.10.10:FF:000165">
    <property type="entry name" value="Mediator of RNA polymerase II transcription subunit 16"/>
    <property type="match status" value="1"/>
</dbReference>
<dbReference type="GO" id="GO:0005654">
    <property type="term" value="C:nucleoplasm"/>
    <property type="evidence" value="ECO:0007669"/>
    <property type="project" value="UniProtKB-ARBA"/>
</dbReference>
<gene>
    <name evidence="13" type="primary">MED16</name>
    <name evidence="17" type="ORF">J4Q44_G00158300</name>
</gene>